<evidence type="ECO:0000256" key="2">
    <source>
        <dbReference type="ARBA" id="ARBA00023315"/>
    </source>
</evidence>
<evidence type="ECO:0000256" key="1">
    <source>
        <dbReference type="ARBA" id="ARBA00022679"/>
    </source>
</evidence>
<dbReference type="EMBL" id="CXWC01000001">
    <property type="protein sequence ID" value="CTQ64477.1"/>
    <property type="molecule type" value="Genomic_DNA"/>
</dbReference>
<dbReference type="SUPFAM" id="SSF55729">
    <property type="entry name" value="Acyl-CoA N-acyltransferases (Nat)"/>
    <property type="match status" value="1"/>
</dbReference>
<dbReference type="Pfam" id="PF00583">
    <property type="entry name" value="Acetyltransf_1"/>
    <property type="match status" value="1"/>
</dbReference>
<dbReference type="RefSeq" id="WP_208992704.1">
    <property type="nucleotide sequence ID" value="NZ_CXWA01000003.1"/>
</dbReference>
<feature type="domain" description="N-acetyltransferase" evidence="3">
    <location>
        <begin position="8"/>
        <end position="149"/>
    </location>
</feature>
<organism evidence="4 5">
    <name type="scientific">Roseibium album</name>
    <dbReference type="NCBI Taxonomy" id="311410"/>
    <lineage>
        <taxon>Bacteria</taxon>
        <taxon>Pseudomonadati</taxon>
        <taxon>Pseudomonadota</taxon>
        <taxon>Alphaproteobacteria</taxon>
        <taxon>Hyphomicrobiales</taxon>
        <taxon>Stappiaceae</taxon>
        <taxon>Roseibium</taxon>
    </lineage>
</organism>
<dbReference type="PANTHER" id="PTHR43877">
    <property type="entry name" value="AMINOALKYLPHOSPHONATE N-ACETYLTRANSFERASE-RELATED-RELATED"/>
    <property type="match status" value="1"/>
</dbReference>
<dbReference type="Gene3D" id="3.40.630.30">
    <property type="match status" value="1"/>
</dbReference>
<dbReference type="STRING" id="311410.LA5095_03028"/>
<sequence length="149" mass="16010">MKSTSKETSIRKAKLQDAAVLKRCIERAYAPVKARLSDLPDVSAGLEEDIAAKTVLVAETGGKTSGCIILNLDGVPAQLVNVAVDPDFKGLGLGRKLMEKAEEFACRSGATAIQLATHVNLPENVSLYSHLGWSETLRTGNKIMMKKDL</sequence>
<accession>A0A0M7AHA8</accession>
<keyword evidence="5" id="KW-1185">Reference proteome</keyword>
<evidence type="ECO:0000313" key="4">
    <source>
        <dbReference type="EMBL" id="CTQ64477.1"/>
    </source>
</evidence>
<keyword evidence="2" id="KW-0012">Acyltransferase</keyword>
<protein>
    <submittedName>
        <fullName evidence="4">Putative acetyltransferase</fullName>
    </submittedName>
</protein>
<dbReference type="InterPro" id="IPR050832">
    <property type="entry name" value="Bact_Acetyltransf"/>
</dbReference>
<dbReference type="PROSITE" id="PS51186">
    <property type="entry name" value="GNAT"/>
    <property type="match status" value="1"/>
</dbReference>
<keyword evidence="1 4" id="KW-0808">Transferase</keyword>
<proteinExistence type="predicted"/>
<dbReference type="InterPro" id="IPR016181">
    <property type="entry name" value="Acyl_CoA_acyltransferase"/>
</dbReference>
<dbReference type="GeneID" id="97667859"/>
<dbReference type="CDD" id="cd04301">
    <property type="entry name" value="NAT_SF"/>
    <property type="match status" value="1"/>
</dbReference>
<reference evidence="5" key="1">
    <citation type="submission" date="2015-07" db="EMBL/GenBank/DDBJ databases">
        <authorList>
            <person name="Rodrigo-Torres Lidia"/>
            <person name="Arahal R.David."/>
        </authorList>
    </citation>
    <scope>NUCLEOTIDE SEQUENCE [LARGE SCALE GENOMIC DNA]</scope>
    <source>
        <strain evidence="5">CECT 5096</strain>
    </source>
</reference>
<dbReference type="AlphaFoldDB" id="A0A0M7AHA8"/>
<dbReference type="InterPro" id="IPR000182">
    <property type="entry name" value="GNAT_dom"/>
</dbReference>
<dbReference type="PANTHER" id="PTHR43877:SF2">
    <property type="entry name" value="AMINOALKYLPHOSPHONATE N-ACETYLTRANSFERASE-RELATED"/>
    <property type="match status" value="1"/>
</dbReference>
<dbReference type="Proteomes" id="UP000049983">
    <property type="component" value="Unassembled WGS sequence"/>
</dbReference>
<gene>
    <name evidence="4" type="ORF">LA5096_00397</name>
</gene>
<evidence type="ECO:0000313" key="5">
    <source>
        <dbReference type="Proteomes" id="UP000049983"/>
    </source>
</evidence>
<name>A0A0M7AHA8_9HYPH</name>
<evidence type="ECO:0000259" key="3">
    <source>
        <dbReference type="PROSITE" id="PS51186"/>
    </source>
</evidence>
<dbReference type="GO" id="GO:0016747">
    <property type="term" value="F:acyltransferase activity, transferring groups other than amino-acyl groups"/>
    <property type="evidence" value="ECO:0007669"/>
    <property type="project" value="InterPro"/>
</dbReference>